<feature type="chain" id="PRO_5009635368" description="LPS-assembly protein LptD" evidence="1">
    <location>
        <begin position="25"/>
        <end position="968"/>
    </location>
</feature>
<dbReference type="AlphaFoldDB" id="A0A1J5MU87"/>
<sequence>MLHTFRLLVLTLAVLSALPGAGLAATDPNGLSPSPDMTFLPHLAGLRNKVYKNQLGQKKSLSEAIVLRGSEIADGRATIQPGGLFYVSETSHDAAPFRRDPFLLLGEHAYLVGLKTAKLTFRDVALKKGDRTPLGDTGYRLWFDYSTDHFDKPYGEFAVISPSGGFPLEFPISTTHAKREEVRDIHLKEGINPQLDKFYLDNTYYFGASKYVAKKVGFDDAEFESIEFPSISEATFSLQRPLILEVRQEDYRFYLNKRIYAFRRPDGFLVRVTDFSGGHVYAEKLVKPTTAQEYKTRMDEQDKYNLTIPELNIRVEIVMDPAFLKDSDFVPWATSKAHGYSSGNFSFVVYRDLVTVKNGQPWPLDSRYKVVLEPNLETGMLHRVLLENNETITLDNAHDAYDGPVKYSDVYNRHAFKVVANGFDKDVVRNLYVRDYYFMRTDNMVMWPKEGNRNLDFFLGSSPVLEPIIERSFLTRLADSSYGTVVEESKFTSYPKAISDASFYEPDHTAPFVPRLKGLMRKLSRNRKAERLLSAEAIVIRGSYVDYRNNRIVIPPAGLCYTSRNARNIRTLAGESFFLLGKRAYLTTFTSGTFVRKDFNLDFWKNQPMGDGNLMYWQDELLGVRNKALRYTGMSYLDDRPVASLSLMKYSGNRWGSHFYLAQGLDQSEEAGNRYYFPEVFSEGGTYIQPEYIGSNYVKIKEFGTPSLQSISYTYNKPKGVAMGAGDTAKLGKFTLRCNGVDAKAGTVDLTLLDKSGKVVAAKVVGPLNAEAEKLLPQDMVVARRMQFKVGSVLAEMDVKDPFKDGKANLWTYTGIQELERDTPFEFDPRFVVRPDVCGHCYQLNEVLMDNPEPIILDKDHPVYEGPKNAQGEPLFKIVIDSFDGEMVQAWHLETEYKGEVDRTDNLAFRPRNNVDVLVGVNGTIEGFLRLSMLPRLGFMDHWRVGSKAPHDKLSGSVNTGGSAHIRR</sequence>
<dbReference type="EMBL" id="LKAQ01000004">
    <property type="protein sequence ID" value="OIQ50198.1"/>
    <property type="molecule type" value="Genomic_DNA"/>
</dbReference>
<proteinExistence type="predicted"/>
<keyword evidence="3" id="KW-1185">Reference proteome</keyword>
<dbReference type="Proteomes" id="UP000181901">
    <property type="component" value="Unassembled WGS sequence"/>
</dbReference>
<protein>
    <recommendedName>
        <fullName evidence="4">LPS-assembly protein LptD</fullName>
    </recommendedName>
</protein>
<evidence type="ECO:0000256" key="1">
    <source>
        <dbReference type="SAM" id="SignalP"/>
    </source>
</evidence>
<feature type="signal peptide" evidence="1">
    <location>
        <begin position="1"/>
        <end position="24"/>
    </location>
</feature>
<comment type="caution">
    <text evidence="2">The sequence shown here is derived from an EMBL/GenBank/DDBJ whole genome shotgun (WGS) entry which is preliminary data.</text>
</comment>
<gene>
    <name evidence="2" type="ORF">BerOc1_02128</name>
</gene>
<evidence type="ECO:0000313" key="2">
    <source>
        <dbReference type="EMBL" id="OIQ50198.1"/>
    </source>
</evidence>
<dbReference type="OrthoDB" id="5464390at2"/>
<reference evidence="2 3" key="1">
    <citation type="submission" date="2015-09" db="EMBL/GenBank/DDBJ databases">
        <title>Genome of Desulfovibrio dechloracetivorans BerOc1, a mercury methylating strain isolated from highly hydrocarbons and metals contaminated coastal sediments.</title>
        <authorList>
            <person name="Goni Urriza M."/>
            <person name="Gassie C."/>
            <person name="Bouchez O."/>
            <person name="Klopp C."/>
            <person name="Ranchou-Peyruse A."/>
            <person name="Remy G."/>
        </authorList>
    </citation>
    <scope>NUCLEOTIDE SEQUENCE [LARGE SCALE GENOMIC DNA]</scope>
    <source>
        <strain evidence="2 3">BerOc1</strain>
    </source>
</reference>
<evidence type="ECO:0000313" key="3">
    <source>
        <dbReference type="Proteomes" id="UP000181901"/>
    </source>
</evidence>
<dbReference type="RefSeq" id="WP_071545655.1">
    <property type="nucleotide sequence ID" value="NZ_LKAQ01000004.1"/>
</dbReference>
<name>A0A1J5MU87_9BACT</name>
<organism evidence="2 3">
    <name type="scientific">Pseudodesulfovibrio hydrargyri</name>
    <dbReference type="NCBI Taxonomy" id="2125990"/>
    <lineage>
        <taxon>Bacteria</taxon>
        <taxon>Pseudomonadati</taxon>
        <taxon>Thermodesulfobacteriota</taxon>
        <taxon>Desulfovibrionia</taxon>
        <taxon>Desulfovibrionales</taxon>
        <taxon>Desulfovibrionaceae</taxon>
    </lineage>
</organism>
<accession>A0A1J5MU87</accession>
<keyword evidence="1" id="KW-0732">Signal</keyword>
<evidence type="ECO:0008006" key="4">
    <source>
        <dbReference type="Google" id="ProtNLM"/>
    </source>
</evidence>